<keyword evidence="1" id="KW-1133">Transmembrane helix</keyword>
<protein>
    <submittedName>
        <fullName evidence="2">Uncharacterized protein</fullName>
    </submittedName>
</protein>
<dbReference type="AlphaFoldDB" id="A0A087AS07"/>
<feature type="transmembrane region" description="Helical" evidence="1">
    <location>
        <begin position="125"/>
        <end position="148"/>
    </location>
</feature>
<keyword evidence="1" id="KW-0472">Membrane</keyword>
<feature type="transmembrane region" description="Helical" evidence="1">
    <location>
        <begin position="91"/>
        <end position="113"/>
    </location>
</feature>
<organism evidence="2 3">
    <name type="scientific">Bifidobacterium pullorum subsp. gallinarum</name>
    <dbReference type="NCBI Taxonomy" id="78344"/>
    <lineage>
        <taxon>Bacteria</taxon>
        <taxon>Bacillati</taxon>
        <taxon>Actinomycetota</taxon>
        <taxon>Actinomycetes</taxon>
        <taxon>Bifidobacteriales</taxon>
        <taxon>Bifidobacteriaceae</taxon>
        <taxon>Bifidobacterium</taxon>
    </lineage>
</organism>
<evidence type="ECO:0000313" key="3">
    <source>
        <dbReference type="Proteomes" id="UP000029046"/>
    </source>
</evidence>
<evidence type="ECO:0000313" key="2">
    <source>
        <dbReference type="EMBL" id="KFI61557.1"/>
    </source>
</evidence>
<evidence type="ECO:0000256" key="1">
    <source>
        <dbReference type="SAM" id="Phobius"/>
    </source>
</evidence>
<reference evidence="2 3" key="1">
    <citation type="submission" date="2014-03" db="EMBL/GenBank/DDBJ databases">
        <title>Genomics of Bifidobacteria.</title>
        <authorList>
            <person name="Ventura M."/>
            <person name="Milani C."/>
            <person name="Lugli G.A."/>
        </authorList>
    </citation>
    <scope>NUCLEOTIDE SEQUENCE [LARGE SCALE GENOMIC DNA]</scope>
    <source>
        <strain evidence="2 3">LMG 11586</strain>
    </source>
</reference>
<feature type="transmembrane region" description="Helical" evidence="1">
    <location>
        <begin position="12"/>
        <end position="35"/>
    </location>
</feature>
<keyword evidence="3" id="KW-1185">Reference proteome</keyword>
<comment type="caution">
    <text evidence="2">The sequence shown here is derived from an EMBL/GenBank/DDBJ whole genome shotgun (WGS) entry which is preliminary data.</text>
</comment>
<dbReference type="RefSeq" id="WP_033505558.1">
    <property type="nucleotide sequence ID" value="NZ_JGYX01000001.1"/>
</dbReference>
<feature type="transmembrane region" description="Helical" evidence="1">
    <location>
        <begin position="185"/>
        <end position="205"/>
    </location>
</feature>
<dbReference type="Proteomes" id="UP000029046">
    <property type="component" value="Unassembled WGS sequence"/>
</dbReference>
<accession>A0A087AS07</accession>
<sequence>MRGLMFCVARTYCTVGVLLTVVLGSVLPWATVGLVSGVAASDVDVPAVVGGASIPIAGILTVIVVCAIMHRHMHDGVFSMIVLSETPLYQYVLAQTLLPMSSVVVSTLVWVAVLSARQSVISPVLVLNIVLLGAVINVLVISICLLWYQLSPNLDEQSAAMGSVFISAMVVWLSLWTELQSLGTINGLVTTLGLVALAAGATAWCEHVFRRRFPRALAQP</sequence>
<dbReference type="EMBL" id="JGYX01000001">
    <property type="protein sequence ID" value="KFI61557.1"/>
    <property type="molecule type" value="Genomic_DNA"/>
</dbReference>
<proteinExistence type="predicted"/>
<gene>
    <name evidence="2" type="ORF">BIGA_0074</name>
</gene>
<name>A0A087AS07_9BIFI</name>
<feature type="transmembrane region" description="Helical" evidence="1">
    <location>
        <begin position="47"/>
        <end position="70"/>
    </location>
</feature>
<keyword evidence="1" id="KW-0812">Transmembrane</keyword>
<feature type="transmembrane region" description="Helical" evidence="1">
    <location>
        <begin position="160"/>
        <end position="179"/>
    </location>
</feature>